<protein>
    <recommendedName>
        <fullName evidence="4">Sulfotransferase</fullName>
    </recommendedName>
</protein>
<evidence type="ECO:0000313" key="3">
    <source>
        <dbReference type="EMBL" id="CAE4569911.1"/>
    </source>
</evidence>
<gene>
    <name evidence="3" type="ORF">AMON00008_LOCUS9530</name>
</gene>
<dbReference type="Gene3D" id="3.40.50.300">
    <property type="entry name" value="P-loop containing nucleotide triphosphate hydrolases"/>
    <property type="match status" value="1"/>
</dbReference>
<sequence length="370" mass="40177">MASRAAALSFIFIVAVSGQSEESAAREDCSLLQAPPQRSSPALGEDGQRGDGAAEEPGSFLQASRLLASSAGGKEGPTGRAPSLWPVVYLHIPKTGGNFMTTVIHSACSGLVSPNFLLLESPLSLSGVVPDGCLPSVAHLKPGHAPLTSMMLTKIPEPKMQHVMAMFREPRQRLVSGFFHGRHDCFPKTGQQVAPHCHDENANMSSPQCKDLLVLSLAELEKYAACVGNCQTRMVVGESCNGIPANTTQLRIALSRIENMGFVGLTDEYDLSTCLFHTMFGGQCQAAEFRDLRSGAKRAKLHRSEGYSVPTSSELDRLLNFDNITYTAARDRFWRNVKEYHVTRKSCAELCNRSAESFGRDASKVMELLL</sequence>
<evidence type="ECO:0008006" key="4">
    <source>
        <dbReference type="Google" id="ProtNLM"/>
    </source>
</evidence>
<feature type="chain" id="PRO_5030549225" description="Sulfotransferase" evidence="2">
    <location>
        <begin position="19"/>
        <end position="370"/>
    </location>
</feature>
<evidence type="ECO:0000256" key="2">
    <source>
        <dbReference type="SAM" id="SignalP"/>
    </source>
</evidence>
<keyword evidence="2" id="KW-0732">Signal</keyword>
<dbReference type="AlphaFoldDB" id="A0A7S4Q307"/>
<feature type="signal peptide" evidence="2">
    <location>
        <begin position="1"/>
        <end position="18"/>
    </location>
</feature>
<feature type="region of interest" description="Disordered" evidence="1">
    <location>
        <begin position="25"/>
        <end position="56"/>
    </location>
</feature>
<name>A0A7S4Q307_9DINO</name>
<dbReference type="InterPro" id="IPR053259">
    <property type="entry name" value="Golvesin-related_Golgi"/>
</dbReference>
<dbReference type="PANTHER" id="PTHR32301:SF6">
    <property type="entry name" value="GOLVESIN-RELATED"/>
    <property type="match status" value="1"/>
</dbReference>
<accession>A0A7S4Q307</accession>
<evidence type="ECO:0000256" key="1">
    <source>
        <dbReference type="SAM" id="MobiDB-lite"/>
    </source>
</evidence>
<organism evidence="3">
    <name type="scientific">Alexandrium monilatum</name>
    <dbReference type="NCBI Taxonomy" id="311494"/>
    <lineage>
        <taxon>Eukaryota</taxon>
        <taxon>Sar</taxon>
        <taxon>Alveolata</taxon>
        <taxon>Dinophyceae</taxon>
        <taxon>Gonyaulacales</taxon>
        <taxon>Pyrocystaceae</taxon>
        <taxon>Alexandrium</taxon>
    </lineage>
</organism>
<reference evidence="3" key="1">
    <citation type="submission" date="2021-01" db="EMBL/GenBank/DDBJ databases">
        <authorList>
            <person name="Corre E."/>
            <person name="Pelletier E."/>
            <person name="Niang G."/>
            <person name="Scheremetjew M."/>
            <person name="Finn R."/>
            <person name="Kale V."/>
            <person name="Holt S."/>
            <person name="Cochrane G."/>
            <person name="Meng A."/>
            <person name="Brown T."/>
            <person name="Cohen L."/>
        </authorList>
    </citation>
    <scope>NUCLEOTIDE SEQUENCE</scope>
    <source>
        <strain evidence="3">CCMP3105</strain>
    </source>
</reference>
<proteinExistence type="predicted"/>
<dbReference type="EMBL" id="HBNR01014691">
    <property type="protein sequence ID" value="CAE4569911.1"/>
    <property type="molecule type" value="Transcribed_RNA"/>
</dbReference>
<dbReference type="PANTHER" id="PTHR32301">
    <property type="entry name" value="COUNTIN RECEPTOR CNR3-RELATED"/>
    <property type="match status" value="1"/>
</dbReference>
<dbReference type="InterPro" id="IPR027417">
    <property type="entry name" value="P-loop_NTPase"/>
</dbReference>